<gene>
    <name evidence="2" type="ordered locus">MLP_00560</name>
</gene>
<protein>
    <submittedName>
        <fullName evidence="2">Uncharacterized protein</fullName>
    </submittedName>
</protein>
<dbReference type="STRING" id="1032480.MLP_00560"/>
<evidence type="ECO:0000256" key="1">
    <source>
        <dbReference type="SAM" id="MobiDB-lite"/>
    </source>
</evidence>
<evidence type="ECO:0000313" key="2">
    <source>
        <dbReference type="EMBL" id="BAK33070.1"/>
    </source>
</evidence>
<keyword evidence="3" id="KW-1185">Reference proteome</keyword>
<name>F5XGG3_MICPN</name>
<feature type="region of interest" description="Disordered" evidence="1">
    <location>
        <begin position="49"/>
        <end position="82"/>
    </location>
</feature>
<evidence type="ECO:0000313" key="3">
    <source>
        <dbReference type="Proteomes" id="UP000007947"/>
    </source>
</evidence>
<organism evidence="2 3">
    <name type="scientific">Microlunatus phosphovorus (strain ATCC 700054 / DSM 10555 / JCM 9379 / NBRC 101784 / NCIMB 13414 / VKM Ac-1990 / NM-1)</name>
    <dbReference type="NCBI Taxonomy" id="1032480"/>
    <lineage>
        <taxon>Bacteria</taxon>
        <taxon>Bacillati</taxon>
        <taxon>Actinomycetota</taxon>
        <taxon>Actinomycetes</taxon>
        <taxon>Propionibacteriales</taxon>
        <taxon>Propionibacteriaceae</taxon>
        <taxon>Microlunatus</taxon>
    </lineage>
</organism>
<dbReference type="RefSeq" id="WP_013860959.1">
    <property type="nucleotide sequence ID" value="NC_015635.1"/>
</dbReference>
<dbReference type="AlphaFoldDB" id="F5XGG3"/>
<reference evidence="2 3" key="1">
    <citation type="submission" date="2011-05" db="EMBL/GenBank/DDBJ databases">
        <title>Whole genome sequence of Microlunatus phosphovorus NM-1.</title>
        <authorList>
            <person name="Hosoyama A."/>
            <person name="Sasaki K."/>
            <person name="Harada T."/>
            <person name="Igarashi R."/>
            <person name="Kawakoshi A."/>
            <person name="Sasagawa M."/>
            <person name="Fukada J."/>
            <person name="Nakamura S."/>
            <person name="Katano Y."/>
            <person name="Hanada S."/>
            <person name="Kamagata Y."/>
            <person name="Nakamura N."/>
            <person name="Yamazaki S."/>
            <person name="Fujita N."/>
        </authorList>
    </citation>
    <scope>NUCLEOTIDE SEQUENCE [LARGE SCALE GENOMIC DNA]</scope>
    <source>
        <strain evidence="3">ATCC 700054 / DSM 10555 / JCM 9379 / NBRC 101784 / NCIMB 13414 / VKM Ac-1990 / NM-1</strain>
    </source>
</reference>
<dbReference type="KEGG" id="mph:MLP_00560"/>
<dbReference type="Proteomes" id="UP000007947">
    <property type="component" value="Chromosome"/>
</dbReference>
<dbReference type="EMBL" id="AP012204">
    <property type="protein sequence ID" value="BAK33070.1"/>
    <property type="molecule type" value="Genomic_DNA"/>
</dbReference>
<sequence>MSNDYVAKMLIDQRLADLRQEAEQERLARLIRHGQPRRRHWWERLMLSRSHSDTGSPAAEAADARRPSRRQHHSVTVGSVRS</sequence>
<proteinExistence type="predicted"/>
<accession>F5XGG3</accession>
<dbReference type="HOGENOM" id="CLU_2554482_0_0_11"/>